<proteinExistence type="predicted"/>
<sequence length="703" mass="79475">MASLSSIQHGFRLAVEGCGHGKLHDIYASVRTAAQSKAWDGVDLLIIGGDFQAVRNSNDMACMAVPPRYKQIGDFHEYYSGARVAPYLTIFVGGNHEASNHLSELYYGGWVAPKIYYLGAANVIHCGPLRIAGMSGIWKGPHYRLPHFERLPYDNDALRSIYHVREIDIRKLLQLRTQVDVGVSHDWPQAIEWSGDYNGLFRRKWHFREDAETGKLGSPAAKYVLDRLRPAHWFSAHLHVRYTAKFEHTVYIPPRVVNTRKYNTPPQTQQMREAALIPDAEPPKQEEVSEPITEVIMETPDTEACSHSTTGGQVLHNEQERINAWRGFHEVASKREAQENAEYLKSADEFRRLVEAGEIEKPRSQVNYQVTWKKVVTDDNLSRDVTDVVRSTINCETGKDQNRPSCDVKNEDEIDIEMDSASEKGETTHKSPKQNHTMQIENPLPTAVEHVSAELRSQLPASFQKPAIPKEHFAEKALVEEALPESIGNKITEFLSLDKCEGEKECIELLEVFPISASPTAGIERPYQLAYDKEWLAITRVFADNIQIGGHEAGTADNPGALFYKEKIIEEEKWVEDNIVKHGKMIVPENFTVTAPVYDPSVPVTTHEQPFEYSNPQTSAFCEMLGIHNPLRLSDEKRREQEDAIVQANERRQWDPEPYYGRGRGHWGRRGGRGNRGTPYGNGYGHPRGGRGNRRGGRGRGRG</sequence>
<gene>
    <name evidence="1" type="primary">DBR1</name>
    <name evidence="1" type="ORF">LOY88_006377</name>
</gene>
<name>A0ACB8UQA2_9EURO</name>
<accession>A0ACB8UQA2</accession>
<reference evidence="1" key="1">
    <citation type="journal article" date="2022" name="bioRxiv">
        <title>Population genetic analysis of Ophidiomyces ophidiicola, the causative agent of snake fungal disease, indicates recent introductions to the USA.</title>
        <authorList>
            <person name="Ladner J.T."/>
            <person name="Palmer J.M."/>
            <person name="Ettinger C.L."/>
            <person name="Stajich J.E."/>
            <person name="Farrell T.M."/>
            <person name="Glorioso B.M."/>
            <person name="Lawson B."/>
            <person name="Price S.J."/>
            <person name="Stengle A.G."/>
            <person name="Grear D.A."/>
            <person name="Lorch J.M."/>
        </authorList>
    </citation>
    <scope>NUCLEOTIDE SEQUENCE</scope>
    <source>
        <strain evidence="1">NWHC 24266-5</strain>
    </source>
</reference>
<dbReference type="EMBL" id="JALBCA010000149">
    <property type="protein sequence ID" value="KAI2382036.1"/>
    <property type="molecule type" value="Genomic_DNA"/>
</dbReference>
<comment type="caution">
    <text evidence="1">The sequence shown here is derived from an EMBL/GenBank/DDBJ whole genome shotgun (WGS) entry which is preliminary data.</text>
</comment>
<evidence type="ECO:0000313" key="1">
    <source>
        <dbReference type="EMBL" id="KAI2382036.1"/>
    </source>
</evidence>
<organism evidence="1">
    <name type="scientific">Ophidiomyces ophidiicola</name>
    <dbReference type="NCBI Taxonomy" id="1387563"/>
    <lineage>
        <taxon>Eukaryota</taxon>
        <taxon>Fungi</taxon>
        <taxon>Dikarya</taxon>
        <taxon>Ascomycota</taxon>
        <taxon>Pezizomycotina</taxon>
        <taxon>Eurotiomycetes</taxon>
        <taxon>Eurotiomycetidae</taxon>
        <taxon>Onygenales</taxon>
        <taxon>Onygenaceae</taxon>
        <taxon>Ophidiomyces</taxon>
    </lineage>
</organism>
<protein>
    <submittedName>
        <fullName evidence="1">Lariat debranching enzyme</fullName>
    </submittedName>
</protein>